<evidence type="ECO:0000313" key="2">
    <source>
        <dbReference type="Proteomes" id="UP000183585"/>
    </source>
</evidence>
<accession>A0A1C5ANP4</accession>
<keyword evidence="2" id="KW-1185">Reference proteome</keyword>
<dbReference type="EMBL" id="FMCT01000015">
    <property type="protein sequence ID" value="SCF46849.1"/>
    <property type="molecule type" value="Genomic_DNA"/>
</dbReference>
<protein>
    <submittedName>
        <fullName evidence="1">Uncharacterized protein</fullName>
    </submittedName>
</protein>
<gene>
    <name evidence="1" type="ORF">GA0070563_11585</name>
</gene>
<proteinExistence type="predicted"/>
<organism evidence="1 2">
    <name type="scientific">Micromonospora carbonacea</name>
    <dbReference type="NCBI Taxonomy" id="47853"/>
    <lineage>
        <taxon>Bacteria</taxon>
        <taxon>Bacillati</taxon>
        <taxon>Actinomycetota</taxon>
        <taxon>Actinomycetes</taxon>
        <taxon>Micromonosporales</taxon>
        <taxon>Micromonosporaceae</taxon>
        <taxon>Micromonospora</taxon>
    </lineage>
</organism>
<dbReference type="AlphaFoldDB" id="A0A1C5ANP4"/>
<reference evidence="2" key="1">
    <citation type="submission" date="2016-06" db="EMBL/GenBank/DDBJ databases">
        <authorList>
            <person name="Varghese N."/>
            <person name="Submissions Spin"/>
        </authorList>
    </citation>
    <scope>NUCLEOTIDE SEQUENCE [LARGE SCALE GENOMIC DNA]</scope>
    <source>
        <strain evidence="2">DSM 43168</strain>
    </source>
</reference>
<name>A0A1C5ANP4_9ACTN</name>
<dbReference type="Proteomes" id="UP000183585">
    <property type="component" value="Unassembled WGS sequence"/>
</dbReference>
<sequence>MSTFEHVFIRTQLGAADLAAELSALLDLELTRDDEGRVYLNRPASAGRPGIVGGELYGNRYGYPLNDPEEESLIDGYDLVWDIGYSRRDGDVQLDEARRLFEEVTAKGCWPVVLLQGLDLLLACWDARSGYQEFPPGTSPDVDHRALWAPYRQPPRA</sequence>
<evidence type="ECO:0000313" key="1">
    <source>
        <dbReference type="EMBL" id="SCF46849.1"/>
    </source>
</evidence>
<dbReference type="RefSeq" id="WP_074477859.1">
    <property type="nucleotide sequence ID" value="NZ_FMCT01000015.1"/>
</dbReference>